<comment type="caution">
    <text evidence="2">The sequence shown here is derived from an EMBL/GenBank/DDBJ whole genome shotgun (WGS) entry which is preliminary data.</text>
</comment>
<proteinExistence type="predicted"/>
<sequence length="228" mass="25463">MISELLTAFFYSVLSISVLLCYRAGKILNLSFASFLTLGAYLSAFNALLSLPTGALAGYFLHLATRKLNVANSTMFSLGFAIAIEEMLRISFRTQYLLIPMQRVVVLEESILEEHLLSGIISITFLAAFFTFFFSQRLVVLRIIEEDYEISEIYGVRTERIRAVVLTVTSSIVCLLGSFQHSGIVYPTIGWHFLIFAVIVATIANLASKPYPACILFASVVSWLTRLF</sequence>
<keyword evidence="1" id="KW-0472">Membrane</keyword>
<keyword evidence="1" id="KW-1133">Transmembrane helix</keyword>
<evidence type="ECO:0008006" key="3">
    <source>
        <dbReference type="Google" id="ProtNLM"/>
    </source>
</evidence>
<keyword evidence="1" id="KW-0812">Transmembrane</keyword>
<name>A0A7J3M1I8_ARCFL</name>
<protein>
    <recommendedName>
        <fullName evidence="3">Branched-chain amino acid ABC transporter permease</fullName>
    </recommendedName>
</protein>
<feature type="transmembrane region" description="Helical" evidence="1">
    <location>
        <begin position="73"/>
        <end position="92"/>
    </location>
</feature>
<evidence type="ECO:0000256" key="1">
    <source>
        <dbReference type="SAM" id="Phobius"/>
    </source>
</evidence>
<organism evidence="2">
    <name type="scientific">Archaeoglobus fulgidus</name>
    <dbReference type="NCBI Taxonomy" id="2234"/>
    <lineage>
        <taxon>Archaea</taxon>
        <taxon>Methanobacteriati</taxon>
        <taxon>Methanobacteriota</taxon>
        <taxon>Archaeoglobi</taxon>
        <taxon>Archaeoglobales</taxon>
        <taxon>Archaeoglobaceae</taxon>
        <taxon>Archaeoglobus</taxon>
    </lineage>
</organism>
<dbReference type="EMBL" id="DSYZ01000002">
    <property type="protein sequence ID" value="HGT82124.1"/>
    <property type="molecule type" value="Genomic_DNA"/>
</dbReference>
<gene>
    <name evidence="2" type="ORF">ENT52_00070</name>
</gene>
<dbReference type="AlphaFoldDB" id="A0A7J3M1I8"/>
<feature type="transmembrane region" description="Helical" evidence="1">
    <location>
        <begin position="185"/>
        <end position="207"/>
    </location>
</feature>
<feature type="transmembrane region" description="Helical" evidence="1">
    <location>
        <begin position="116"/>
        <end position="140"/>
    </location>
</feature>
<feature type="transmembrane region" description="Helical" evidence="1">
    <location>
        <begin position="161"/>
        <end position="179"/>
    </location>
</feature>
<accession>A0A7J3M1I8</accession>
<evidence type="ECO:0000313" key="2">
    <source>
        <dbReference type="EMBL" id="HGT82124.1"/>
    </source>
</evidence>
<reference evidence="2" key="1">
    <citation type="journal article" date="2020" name="mSystems">
        <title>Genome- and Community-Level Interaction Insights into Carbon Utilization and Element Cycling Functions of Hydrothermarchaeota in Hydrothermal Sediment.</title>
        <authorList>
            <person name="Zhou Z."/>
            <person name="Liu Y."/>
            <person name="Xu W."/>
            <person name="Pan J."/>
            <person name="Luo Z.H."/>
            <person name="Li M."/>
        </authorList>
    </citation>
    <scope>NUCLEOTIDE SEQUENCE [LARGE SCALE GENOMIC DNA]</scope>
    <source>
        <strain evidence="2">SpSt-587</strain>
    </source>
</reference>
<feature type="transmembrane region" description="Helical" evidence="1">
    <location>
        <begin position="39"/>
        <end position="61"/>
    </location>
</feature>